<sequence length="169" mass="19222">MNKTLLEISQTKNAGLSEVLVNWKKYDHETVILAMSELKKRNIPFNDEMQKLVADFALYNGKPITELEHEFFQDKGTTDYEEYYQSKINVLEKSDEEKLLLENLRRERIHQFGQLEKKQAGKDVLYGALWLGGGLVVTLVSLSNGKGGVIAYGAIIFGGIQFFRGLMKS</sequence>
<accession>A0ABS8A761</accession>
<keyword evidence="3" id="KW-1185">Reference proteome</keyword>
<organism evidence="2 3">
    <name type="scientific">Chryseobacterium tagetis</name>
    <dbReference type="NCBI Taxonomy" id="2801334"/>
    <lineage>
        <taxon>Bacteria</taxon>
        <taxon>Pseudomonadati</taxon>
        <taxon>Bacteroidota</taxon>
        <taxon>Flavobacteriia</taxon>
        <taxon>Flavobacteriales</taxon>
        <taxon>Weeksellaceae</taxon>
        <taxon>Chryseobacterium group</taxon>
        <taxon>Chryseobacterium</taxon>
    </lineage>
</organism>
<feature type="transmembrane region" description="Helical" evidence="1">
    <location>
        <begin position="124"/>
        <end position="143"/>
    </location>
</feature>
<protein>
    <recommendedName>
        <fullName evidence="4">SMODS and SLOG-associating 2TM effector domain-containing protein</fullName>
    </recommendedName>
</protein>
<gene>
    <name evidence="2" type="ORF">JI747_019290</name>
</gene>
<evidence type="ECO:0008006" key="4">
    <source>
        <dbReference type="Google" id="ProtNLM"/>
    </source>
</evidence>
<evidence type="ECO:0000256" key="1">
    <source>
        <dbReference type="SAM" id="Phobius"/>
    </source>
</evidence>
<evidence type="ECO:0000313" key="2">
    <source>
        <dbReference type="EMBL" id="MCA6069317.1"/>
    </source>
</evidence>
<dbReference type="Proteomes" id="UP000618240">
    <property type="component" value="Unassembled WGS sequence"/>
</dbReference>
<keyword evidence="1" id="KW-0472">Membrane</keyword>
<feature type="transmembrane region" description="Helical" evidence="1">
    <location>
        <begin position="149"/>
        <end position="167"/>
    </location>
</feature>
<dbReference type="RefSeq" id="WP_225690498.1">
    <property type="nucleotide sequence ID" value="NZ_JAERSE020000006.1"/>
</dbReference>
<keyword evidence="1" id="KW-1133">Transmembrane helix</keyword>
<name>A0ABS8A761_9FLAO</name>
<comment type="caution">
    <text evidence="2">The sequence shown here is derived from an EMBL/GenBank/DDBJ whole genome shotgun (WGS) entry which is preliminary data.</text>
</comment>
<proteinExistence type="predicted"/>
<evidence type="ECO:0000313" key="3">
    <source>
        <dbReference type="Proteomes" id="UP000618240"/>
    </source>
</evidence>
<reference evidence="2 3" key="1">
    <citation type="submission" date="2021-09" db="EMBL/GenBank/DDBJ databases">
        <title>Genome sequencing and assembly of Chryseobacterium sp. RG1.</title>
        <authorList>
            <person name="Chhetri G."/>
        </authorList>
    </citation>
    <scope>NUCLEOTIDE SEQUENCE [LARGE SCALE GENOMIC DNA]</scope>
    <source>
        <strain evidence="2 3">RG1</strain>
    </source>
</reference>
<dbReference type="EMBL" id="JAERSE020000006">
    <property type="protein sequence ID" value="MCA6069317.1"/>
    <property type="molecule type" value="Genomic_DNA"/>
</dbReference>
<keyword evidence="1" id="KW-0812">Transmembrane</keyword>